<feature type="chain" id="PRO_5047196017" evidence="3">
    <location>
        <begin position="25"/>
        <end position="197"/>
    </location>
</feature>
<dbReference type="PANTHER" id="PTHR12151:SF25">
    <property type="entry name" value="LINALOOL DEHYDRATASE_ISOMERASE DOMAIN-CONTAINING PROTEIN"/>
    <property type="match status" value="1"/>
</dbReference>
<accession>A0ABZ1CKR3</accession>
<dbReference type="InterPro" id="IPR003782">
    <property type="entry name" value="SCO1/SenC"/>
</dbReference>
<gene>
    <name evidence="5" type="ORF">VA613_01995</name>
</gene>
<dbReference type="InterPro" id="IPR036249">
    <property type="entry name" value="Thioredoxin-like_sf"/>
</dbReference>
<evidence type="ECO:0000256" key="2">
    <source>
        <dbReference type="ARBA" id="ARBA00023008"/>
    </source>
</evidence>
<dbReference type="RefSeq" id="WP_324780196.1">
    <property type="nucleotide sequence ID" value="NZ_CP141769.1"/>
</dbReference>
<protein>
    <submittedName>
        <fullName evidence="5">SCO family protein</fullName>
    </submittedName>
</protein>
<evidence type="ECO:0000313" key="5">
    <source>
        <dbReference type="EMBL" id="WRS39665.1"/>
    </source>
</evidence>
<sequence length="197" mass="21066">MKTWLAALCAAAAFVLAGCQPASHAPSFKATDITGATFGRDFRLTDHNGHVRSLVDFRGKVVALFFGYTHCPDVCPTTLADFAAALKQLGPQAAQVQVLFVTLDPERDTPALLRQFVPAFDPSFLGMYTDSGALAALANEFKVVYQKTSVKGADDYLIDHSAGTYVYDPKGNLRLLIPYGSSAADIAHDLKALLAAP</sequence>
<feature type="domain" description="Thioredoxin" evidence="4">
    <location>
        <begin position="19"/>
        <end position="195"/>
    </location>
</feature>
<keyword evidence="2" id="KW-0186">Copper</keyword>
<dbReference type="Pfam" id="PF02630">
    <property type="entry name" value="SCO1-SenC"/>
    <property type="match status" value="1"/>
</dbReference>
<dbReference type="PROSITE" id="PS51352">
    <property type="entry name" value="THIOREDOXIN_2"/>
    <property type="match status" value="1"/>
</dbReference>
<feature type="signal peptide" evidence="3">
    <location>
        <begin position="1"/>
        <end position="24"/>
    </location>
</feature>
<proteinExistence type="inferred from homology"/>
<name>A0ABZ1CKR3_9PROT</name>
<organism evidence="5 6">
    <name type="scientific">Thiobacillus sedimenti</name>
    <dbReference type="NCBI Taxonomy" id="3110231"/>
    <lineage>
        <taxon>Bacteria</taxon>
        <taxon>Pseudomonadati</taxon>
        <taxon>Pseudomonadota</taxon>
        <taxon>Betaproteobacteria</taxon>
        <taxon>Nitrosomonadales</taxon>
        <taxon>Thiobacillaceae</taxon>
        <taxon>Thiobacillus</taxon>
    </lineage>
</organism>
<dbReference type="PANTHER" id="PTHR12151">
    <property type="entry name" value="ELECTRON TRANSPORT PROTIN SCO1/SENC FAMILY MEMBER"/>
    <property type="match status" value="1"/>
</dbReference>
<reference evidence="5 6" key="1">
    <citation type="submission" date="2023-12" db="EMBL/GenBank/DDBJ databases">
        <title>Thiobacillus sedimentum sp. nov., a chemolithoautotrophic sulfur-oxidizing bacterium isolated from freshwater sediment.</title>
        <authorList>
            <person name="Luo J."/>
            <person name="Dai C."/>
        </authorList>
    </citation>
    <scope>NUCLEOTIDE SEQUENCE [LARGE SCALE GENOMIC DNA]</scope>
    <source>
        <strain evidence="5 6">SCUT-2</strain>
    </source>
</reference>
<dbReference type="PROSITE" id="PS51257">
    <property type="entry name" value="PROKAR_LIPOPROTEIN"/>
    <property type="match status" value="1"/>
</dbReference>
<evidence type="ECO:0000313" key="6">
    <source>
        <dbReference type="Proteomes" id="UP001334732"/>
    </source>
</evidence>
<evidence type="ECO:0000256" key="3">
    <source>
        <dbReference type="SAM" id="SignalP"/>
    </source>
</evidence>
<dbReference type="EMBL" id="CP141769">
    <property type="protein sequence ID" value="WRS39665.1"/>
    <property type="molecule type" value="Genomic_DNA"/>
</dbReference>
<comment type="similarity">
    <text evidence="1">Belongs to the SCO1/2 family.</text>
</comment>
<evidence type="ECO:0000259" key="4">
    <source>
        <dbReference type="PROSITE" id="PS51352"/>
    </source>
</evidence>
<dbReference type="InterPro" id="IPR013766">
    <property type="entry name" value="Thioredoxin_domain"/>
</dbReference>
<evidence type="ECO:0000256" key="1">
    <source>
        <dbReference type="ARBA" id="ARBA00010996"/>
    </source>
</evidence>
<dbReference type="CDD" id="cd02968">
    <property type="entry name" value="SCO"/>
    <property type="match status" value="1"/>
</dbReference>
<keyword evidence="6" id="KW-1185">Reference proteome</keyword>
<dbReference type="Gene3D" id="3.40.30.10">
    <property type="entry name" value="Glutaredoxin"/>
    <property type="match status" value="1"/>
</dbReference>
<keyword evidence="3" id="KW-0732">Signal</keyword>
<dbReference type="Proteomes" id="UP001334732">
    <property type="component" value="Chromosome"/>
</dbReference>
<dbReference type="SUPFAM" id="SSF52833">
    <property type="entry name" value="Thioredoxin-like"/>
    <property type="match status" value="1"/>
</dbReference>